<dbReference type="Proteomes" id="UP000054804">
    <property type="component" value="Unassembled WGS sequence"/>
</dbReference>
<sequence length="121" mass="13673">MAVTSPPHPVPDAAEILRARYARRLPARLEDLAGPAHGLVDLPLHVVWSGRRSFEVDRPRARMGLYRTVLAEGQREDLARFLDRDLLIGQWPVLRTLISSLIRDVWEEAFPELTLARTSAA</sequence>
<dbReference type="AlphaFoldDB" id="A0A0W7XBN8"/>
<evidence type="ECO:0000313" key="1">
    <source>
        <dbReference type="EMBL" id="KUF20219.1"/>
    </source>
</evidence>
<organism evidence="1 2">
    <name type="scientific">Streptomyces silvensis</name>
    <dbReference type="NCBI Taxonomy" id="1765722"/>
    <lineage>
        <taxon>Bacteria</taxon>
        <taxon>Bacillati</taxon>
        <taxon>Actinomycetota</taxon>
        <taxon>Actinomycetes</taxon>
        <taxon>Kitasatosporales</taxon>
        <taxon>Streptomycetaceae</taxon>
        <taxon>Streptomyces</taxon>
    </lineage>
</organism>
<gene>
    <name evidence="1" type="ORF">AT728_31200</name>
</gene>
<dbReference type="STRING" id="1765722.AT728_31200"/>
<reference evidence="1 2" key="1">
    <citation type="submission" date="2015-12" db="EMBL/GenBank/DDBJ databases">
        <title>Draft genome sequence of Streptomyces silvensis ATCC 53525, a producer of novel hormone antagonists.</title>
        <authorList>
            <person name="Johnston C.W."/>
            <person name="Li Y."/>
            <person name="Magarvey N.A."/>
        </authorList>
    </citation>
    <scope>NUCLEOTIDE SEQUENCE [LARGE SCALE GENOMIC DNA]</scope>
    <source>
        <strain evidence="1 2">ATCC 53525</strain>
    </source>
</reference>
<name>A0A0W7XBN8_9ACTN</name>
<accession>A0A0W7XBN8</accession>
<dbReference type="EMBL" id="LOCL01000022">
    <property type="protein sequence ID" value="KUF20219.1"/>
    <property type="molecule type" value="Genomic_DNA"/>
</dbReference>
<proteinExistence type="predicted"/>
<dbReference type="OrthoDB" id="3296614at2"/>
<keyword evidence="2" id="KW-1185">Reference proteome</keyword>
<protein>
    <submittedName>
        <fullName evidence="1">Uncharacterized protein</fullName>
    </submittedName>
</protein>
<comment type="caution">
    <text evidence="1">The sequence shown here is derived from an EMBL/GenBank/DDBJ whole genome shotgun (WGS) entry which is preliminary data.</text>
</comment>
<dbReference type="RefSeq" id="WP_058845638.1">
    <property type="nucleotide sequence ID" value="NZ_LOCL01000022.1"/>
</dbReference>
<evidence type="ECO:0000313" key="2">
    <source>
        <dbReference type="Proteomes" id="UP000054804"/>
    </source>
</evidence>